<dbReference type="Proteomes" id="UP000434957">
    <property type="component" value="Unassembled WGS sequence"/>
</dbReference>
<dbReference type="Proteomes" id="UP000435112">
    <property type="component" value="Unassembled WGS sequence"/>
</dbReference>
<evidence type="ECO:0000313" key="6">
    <source>
        <dbReference type="Proteomes" id="UP000435112"/>
    </source>
</evidence>
<reference evidence="3 5" key="1">
    <citation type="submission" date="2018-08" db="EMBL/GenBank/DDBJ databases">
        <title>Genomic investigation of the strawberry pathogen Phytophthora fragariae indicates pathogenicity is determined by transcriptional variation in three key races.</title>
        <authorList>
            <person name="Adams T.M."/>
            <person name="Armitage A.D."/>
            <person name="Sobczyk M.K."/>
            <person name="Bates H.J."/>
            <person name="Dunwell J.M."/>
            <person name="Nellist C.F."/>
            <person name="Harrison R.J."/>
        </authorList>
    </citation>
    <scope>NUCLEOTIDE SEQUENCE [LARGE SCALE GENOMIC DNA]</scope>
    <source>
        <strain evidence="1 4">SCRP249</strain>
        <strain evidence="2 6">SCRP324</strain>
        <strain evidence="3 5">SCRP333</strain>
    </source>
</reference>
<protein>
    <submittedName>
        <fullName evidence="3">Uncharacterized protein</fullName>
    </submittedName>
</protein>
<organism evidence="3 5">
    <name type="scientific">Phytophthora rubi</name>
    <dbReference type="NCBI Taxonomy" id="129364"/>
    <lineage>
        <taxon>Eukaryota</taxon>
        <taxon>Sar</taxon>
        <taxon>Stramenopiles</taxon>
        <taxon>Oomycota</taxon>
        <taxon>Peronosporomycetes</taxon>
        <taxon>Peronosporales</taxon>
        <taxon>Peronosporaceae</taxon>
        <taxon>Phytophthora</taxon>
    </lineage>
</organism>
<evidence type="ECO:0000313" key="5">
    <source>
        <dbReference type="Proteomes" id="UP000434957"/>
    </source>
</evidence>
<dbReference type="Proteomes" id="UP000429607">
    <property type="component" value="Unassembled WGS sequence"/>
</dbReference>
<dbReference type="AlphaFoldDB" id="A0A6A4BQG3"/>
<dbReference type="EMBL" id="QXFT01004663">
    <property type="protein sequence ID" value="KAE9276577.1"/>
    <property type="molecule type" value="Genomic_DNA"/>
</dbReference>
<evidence type="ECO:0000313" key="1">
    <source>
        <dbReference type="EMBL" id="KAE8970526.1"/>
    </source>
</evidence>
<dbReference type="EMBL" id="QXFV01004289">
    <property type="protein sequence ID" value="KAE8970526.1"/>
    <property type="molecule type" value="Genomic_DNA"/>
</dbReference>
<accession>A0A6A4BQG3</accession>
<evidence type="ECO:0000313" key="4">
    <source>
        <dbReference type="Proteomes" id="UP000429607"/>
    </source>
</evidence>
<keyword evidence="5" id="KW-1185">Reference proteome</keyword>
<gene>
    <name evidence="1" type="ORF">PR001_g27182</name>
    <name evidence="2" type="ORF">PR002_g24533</name>
    <name evidence="3" type="ORF">PR003_g29025</name>
</gene>
<sequence length="69" mass="7276">MMHRTAFSVAQARLCCSLLTTASRPIPSSGKHDSNAVDGARNGAFPLNTVAVLEGVTSPDVLRSSLVRH</sequence>
<comment type="caution">
    <text evidence="3">The sequence shown here is derived from an EMBL/GenBank/DDBJ whole genome shotgun (WGS) entry which is preliminary data.</text>
</comment>
<name>A0A6A4BQG3_9STRA</name>
<dbReference type="EMBL" id="QXFU01003032">
    <property type="protein sequence ID" value="KAE8979043.1"/>
    <property type="molecule type" value="Genomic_DNA"/>
</dbReference>
<proteinExistence type="predicted"/>
<evidence type="ECO:0000313" key="2">
    <source>
        <dbReference type="EMBL" id="KAE8979043.1"/>
    </source>
</evidence>
<evidence type="ECO:0000313" key="3">
    <source>
        <dbReference type="EMBL" id="KAE9276577.1"/>
    </source>
</evidence>